<reference evidence="2" key="1">
    <citation type="submission" date="2018-02" db="EMBL/GenBank/DDBJ databases">
        <title>Rhizophora mucronata_Transcriptome.</title>
        <authorList>
            <person name="Meera S.P."/>
            <person name="Sreeshan A."/>
            <person name="Augustine A."/>
        </authorList>
    </citation>
    <scope>NUCLEOTIDE SEQUENCE</scope>
    <source>
        <tissue evidence="2">Leaf</tissue>
    </source>
</reference>
<dbReference type="EMBL" id="GGEC01065951">
    <property type="protein sequence ID" value="MBX46435.1"/>
    <property type="molecule type" value="Transcribed_RNA"/>
</dbReference>
<organism evidence="2">
    <name type="scientific">Rhizophora mucronata</name>
    <name type="common">Asiatic mangrove</name>
    <dbReference type="NCBI Taxonomy" id="61149"/>
    <lineage>
        <taxon>Eukaryota</taxon>
        <taxon>Viridiplantae</taxon>
        <taxon>Streptophyta</taxon>
        <taxon>Embryophyta</taxon>
        <taxon>Tracheophyta</taxon>
        <taxon>Spermatophyta</taxon>
        <taxon>Magnoliopsida</taxon>
        <taxon>eudicotyledons</taxon>
        <taxon>Gunneridae</taxon>
        <taxon>Pentapetalae</taxon>
        <taxon>rosids</taxon>
        <taxon>fabids</taxon>
        <taxon>Malpighiales</taxon>
        <taxon>Rhizophoraceae</taxon>
        <taxon>Rhizophora</taxon>
    </lineage>
</organism>
<feature type="chain" id="PRO_5015103231" evidence="1">
    <location>
        <begin position="17"/>
        <end position="34"/>
    </location>
</feature>
<dbReference type="AlphaFoldDB" id="A0A2P2NVD8"/>
<keyword evidence="1" id="KW-0732">Signal</keyword>
<proteinExistence type="predicted"/>
<evidence type="ECO:0000313" key="2">
    <source>
        <dbReference type="EMBL" id="MBX46435.1"/>
    </source>
</evidence>
<name>A0A2P2NVD8_RHIMU</name>
<evidence type="ECO:0000256" key="1">
    <source>
        <dbReference type="SAM" id="SignalP"/>
    </source>
</evidence>
<accession>A0A2P2NVD8</accession>
<sequence length="34" mass="4202">MDKFILILKMWRNCLAHFTTFLVLGHTHKWKDRT</sequence>
<feature type="signal peptide" evidence="1">
    <location>
        <begin position="1"/>
        <end position="16"/>
    </location>
</feature>
<protein>
    <submittedName>
        <fullName evidence="2">Uncharacterized protein</fullName>
    </submittedName>
</protein>